<accession>C6THG9</accession>
<feature type="transmembrane region" description="Helical" evidence="6">
    <location>
        <begin position="245"/>
        <end position="266"/>
    </location>
</feature>
<keyword evidence="3 6" id="KW-0812">Transmembrane</keyword>
<evidence type="ECO:0000256" key="6">
    <source>
        <dbReference type="RuleBase" id="RU363077"/>
    </source>
</evidence>
<feature type="domain" description="EamA" evidence="7">
    <location>
        <begin position="7"/>
        <end position="143"/>
    </location>
</feature>
<dbReference type="KEGG" id="gmx:100775854"/>
<reference evidence="9 10" key="2">
    <citation type="journal article" date="2010" name="Nature">
        <title>Genome sequence of the palaeopolyploid soybean.</title>
        <authorList>
            <person name="Schmutz J."/>
            <person name="Cannon S.B."/>
            <person name="Schlueter J."/>
            <person name="Ma J."/>
            <person name="Mitros T."/>
            <person name="Nelson W."/>
            <person name="Hyten D.L."/>
            <person name="Song Q."/>
            <person name="Thelen J.J."/>
            <person name="Cheng J."/>
            <person name="Xu D."/>
            <person name="Hellsten U."/>
            <person name="May G.D."/>
            <person name="Yu Y."/>
            <person name="Sakurai T."/>
            <person name="Umezawa T."/>
            <person name="Bhattacharyya M.K."/>
            <person name="Sandhu D."/>
            <person name="Valliyodan B."/>
            <person name="Lindquist E."/>
            <person name="Peto M."/>
            <person name="Grant D."/>
            <person name="Shu S."/>
            <person name="Goodstein D."/>
            <person name="Barry K."/>
            <person name="Futrell-Griggs M."/>
            <person name="Abernathy B."/>
            <person name="Du J."/>
            <person name="Tian Z."/>
            <person name="Zhu L."/>
            <person name="Gill N."/>
            <person name="Joshi T."/>
            <person name="Libault M."/>
            <person name="Sethuraman A."/>
            <person name="Zhang X.-C."/>
            <person name="Shinozaki K."/>
            <person name="Nguyen H.T."/>
            <person name="Wing R.A."/>
            <person name="Cregan P."/>
            <person name="Specht J."/>
            <person name="Grimwood J."/>
            <person name="Rokhsar D."/>
            <person name="Stacey G."/>
            <person name="Shoemaker R.C."/>
            <person name="Jackson S.A."/>
        </authorList>
    </citation>
    <scope>NUCLEOTIDE SEQUENCE [LARGE SCALE GENOMIC DNA]</scope>
    <source>
        <strain evidence="10">cv. Williams 82</strain>
        <tissue evidence="9">Callus</tissue>
    </source>
</reference>
<keyword evidence="11" id="KW-1185">Reference proteome</keyword>
<dbReference type="GO" id="GO:0022857">
    <property type="term" value="F:transmembrane transporter activity"/>
    <property type="evidence" value="ECO:0007669"/>
    <property type="project" value="InterPro"/>
</dbReference>
<organism evidence="8">
    <name type="scientific">Glycine max</name>
    <name type="common">Soybean</name>
    <name type="synonym">Glycine hispida</name>
    <dbReference type="NCBI Taxonomy" id="3847"/>
    <lineage>
        <taxon>Eukaryota</taxon>
        <taxon>Viridiplantae</taxon>
        <taxon>Streptophyta</taxon>
        <taxon>Embryophyta</taxon>
        <taxon>Tracheophyta</taxon>
        <taxon>Spermatophyta</taxon>
        <taxon>Magnoliopsida</taxon>
        <taxon>eudicotyledons</taxon>
        <taxon>Gunneridae</taxon>
        <taxon>Pentapetalae</taxon>
        <taxon>rosids</taxon>
        <taxon>fabids</taxon>
        <taxon>Fabales</taxon>
        <taxon>Fabaceae</taxon>
        <taxon>Papilionoideae</taxon>
        <taxon>50 kb inversion clade</taxon>
        <taxon>NPAAA clade</taxon>
        <taxon>indigoferoid/millettioid clade</taxon>
        <taxon>Phaseoleae</taxon>
        <taxon>Glycine</taxon>
        <taxon>Glycine subgen. Soja</taxon>
    </lineage>
</organism>
<feature type="transmembrane region" description="Helical" evidence="6">
    <location>
        <begin position="130"/>
        <end position="150"/>
    </location>
</feature>
<feature type="transmembrane region" description="Helical" evidence="6">
    <location>
        <begin position="7"/>
        <end position="24"/>
    </location>
</feature>
<dbReference type="RefSeq" id="NP_001241185.1">
    <property type="nucleotide sequence ID" value="NM_001254256.2"/>
</dbReference>
<feature type="transmembrane region" description="Helical" evidence="6">
    <location>
        <begin position="36"/>
        <end position="57"/>
    </location>
</feature>
<dbReference type="ExpressionAtlas" id="C6THG9">
    <property type="expression patterns" value="baseline and differential"/>
</dbReference>
<name>C6THG9_SOYBN</name>
<comment type="subcellular location">
    <subcellularLocation>
        <location evidence="1 6">Membrane</location>
        <topology evidence="1 6">Multi-pass membrane protein</topology>
    </subcellularLocation>
</comment>
<feature type="transmembrane region" description="Helical" evidence="6">
    <location>
        <begin position="181"/>
        <end position="201"/>
    </location>
</feature>
<reference evidence="9" key="4">
    <citation type="submission" date="2018-07" db="EMBL/GenBank/DDBJ databases">
        <title>WGS assembly of Glycine max.</title>
        <authorList>
            <person name="Schmutz J."/>
            <person name="Cannon S."/>
            <person name="Schlueter J."/>
            <person name="Ma J."/>
            <person name="Mitros T."/>
            <person name="Nelson W."/>
            <person name="Hyten D."/>
            <person name="Song Q."/>
            <person name="Thelen J."/>
            <person name="Cheng J."/>
            <person name="Xu D."/>
            <person name="Hellsten U."/>
            <person name="May G."/>
            <person name="Yu Y."/>
            <person name="Sakurai T."/>
            <person name="Umezawa T."/>
            <person name="Bhattacharyya M."/>
            <person name="Sandhu D."/>
            <person name="Valliyodan B."/>
            <person name="Lindquist E."/>
            <person name="Peto M."/>
            <person name="Grant D."/>
            <person name="Shu S."/>
            <person name="Goodstein D."/>
            <person name="Barry K."/>
            <person name="Futrell-Griggs M."/>
            <person name="Abernathy B."/>
            <person name="Du J."/>
            <person name="Tian Z."/>
            <person name="Zhu L."/>
            <person name="Gill N."/>
            <person name="Joshi T."/>
            <person name="Libault M."/>
            <person name="Sethuraman A."/>
            <person name="Zhang X."/>
            <person name="Shinozaki K."/>
            <person name="Nguyen H."/>
            <person name="Wing R."/>
            <person name="Cregan P."/>
            <person name="Specht J."/>
            <person name="Grimwood J."/>
            <person name="Rokhsar D."/>
            <person name="Stacey G."/>
            <person name="Shoemaker R."/>
            <person name="Jackson S."/>
        </authorList>
    </citation>
    <scope>NUCLEOTIDE SEQUENCE</scope>
    <source>
        <tissue evidence="9">Callus</tissue>
    </source>
</reference>
<dbReference type="HOGENOM" id="CLU_025359_1_0_1"/>
<protein>
    <recommendedName>
        <fullName evidence="6">WAT1-related protein</fullName>
    </recommendedName>
</protein>
<dbReference type="EMBL" id="BT097090">
    <property type="protein sequence ID" value="ACU21271.1"/>
    <property type="molecule type" value="mRNA"/>
</dbReference>
<evidence type="ECO:0000313" key="9">
    <source>
        <dbReference type="EMBL" id="KRH59519.1"/>
    </source>
</evidence>
<dbReference type="SMR" id="C6THG9"/>
<dbReference type="SUPFAM" id="SSF103481">
    <property type="entry name" value="Multidrug resistance efflux transporter EmrE"/>
    <property type="match status" value="2"/>
</dbReference>
<evidence type="ECO:0000313" key="11">
    <source>
        <dbReference type="Proteomes" id="UP000008827"/>
    </source>
</evidence>
<reference evidence="8" key="1">
    <citation type="submission" date="2009-08" db="EMBL/GenBank/DDBJ databases">
        <authorList>
            <person name="Cheung F."/>
            <person name="Xiao Y."/>
            <person name="Chan A."/>
            <person name="Moskal W."/>
            <person name="Town C.D."/>
        </authorList>
    </citation>
    <scope>NUCLEOTIDE SEQUENCE</scope>
</reference>
<dbReference type="InterPro" id="IPR037185">
    <property type="entry name" value="EmrE-like"/>
</dbReference>
<comment type="similarity">
    <text evidence="2 6">Belongs to the drug/metabolite transporter (DMT) superfamily. Plant drug/metabolite exporter (P-DME) (TC 2.A.7.4) family.</text>
</comment>
<dbReference type="InterPro" id="IPR000620">
    <property type="entry name" value="EamA_dom"/>
</dbReference>
<dbReference type="AlphaFoldDB" id="C6THG9"/>
<dbReference type="GO" id="GO:0005886">
    <property type="term" value="C:plasma membrane"/>
    <property type="evidence" value="ECO:0000318"/>
    <property type="project" value="GO_Central"/>
</dbReference>
<evidence type="ECO:0000256" key="3">
    <source>
        <dbReference type="ARBA" id="ARBA00022692"/>
    </source>
</evidence>
<dbReference type="EnsemblPlants" id="KRH59519">
    <property type="protein sequence ID" value="KRH59519"/>
    <property type="gene ID" value="GLYMA_05G187900"/>
</dbReference>
<reference evidence="10" key="3">
    <citation type="submission" date="2018-02" db="UniProtKB">
        <authorList>
            <consortium name="EnsemblPlants"/>
        </authorList>
    </citation>
    <scope>IDENTIFICATION</scope>
    <source>
        <strain evidence="10">Williams 82</strain>
    </source>
</reference>
<evidence type="ECO:0000256" key="4">
    <source>
        <dbReference type="ARBA" id="ARBA00022989"/>
    </source>
</evidence>
<feature type="transmembrane region" description="Helical" evidence="6">
    <location>
        <begin position="91"/>
        <end position="118"/>
    </location>
</feature>
<evidence type="ECO:0000313" key="8">
    <source>
        <dbReference type="EMBL" id="ACU21271.1"/>
    </source>
</evidence>
<feature type="transmembrane region" description="Helical" evidence="6">
    <location>
        <begin position="213"/>
        <end position="233"/>
    </location>
</feature>
<dbReference type="EMBL" id="CM000838">
    <property type="protein sequence ID" value="KRH59519.1"/>
    <property type="molecule type" value="Genomic_DNA"/>
</dbReference>
<evidence type="ECO:0000256" key="2">
    <source>
        <dbReference type="ARBA" id="ARBA00007635"/>
    </source>
</evidence>
<evidence type="ECO:0000256" key="1">
    <source>
        <dbReference type="ARBA" id="ARBA00004141"/>
    </source>
</evidence>
<keyword evidence="5 6" id="KW-0472">Membrane</keyword>
<evidence type="ECO:0000259" key="7">
    <source>
        <dbReference type="Pfam" id="PF00892"/>
    </source>
</evidence>
<dbReference type="Proteomes" id="UP000008827">
    <property type="component" value="Chromosome 5"/>
</dbReference>
<dbReference type="Gramene" id="KRH59519">
    <property type="protein sequence ID" value="KRH59519"/>
    <property type="gene ID" value="GLYMA_05G187900"/>
</dbReference>
<dbReference type="PANTHER" id="PTHR31218">
    <property type="entry name" value="WAT1-RELATED PROTEIN"/>
    <property type="match status" value="1"/>
</dbReference>
<feature type="transmembrane region" description="Helical" evidence="6">
    <location>
        <begin position="278"/>
        <end position="298"/>
    </location>
</feature>
<feature type="transmembrane region" description="Helical" evidence="6">
    <location>
        <begin position="64"/>
        <end position="85"/>
    </location>
</feature>
<sequence>MKGNKKPYLVAILIEAIYAGMFLLSKAAFDHGMNNFIFVFYRQTAATIFLIPFAFFFEWKTAPPLSFVTFCKIFFLSFLGITASLDIYGIGLIYTSATLAAATTNCLPVITFFLALILRIEDLKVKSARGVAKLVGVVACFTGSAILAFFKGPHLELLSHYHLLGYHKNQQHLGRVASGSWIKGCFLLLLSNTFWGMWLVLQTYVIKEYPSKLLLTTLQCFLSSIQSLSIALAVERDIDQWKLGWNVRLLAVAYCGIMVTGVTYYLQTWVIEKKGPVFLAMATPLALIMTIFSSAILLGEIITLGSLLGGITLVIGLYCVLWGKSREQMPKASLDLEEASSG</sequence>
<evidence type="ECO:0000256" key="5">
    <source>
        <dbReference type="ARBA" id="ARBA00023136"/>
    </source>
</evidence>
<evidence type="ECO:0000313" key="10">
    <source>
        <dbReference type="EnsemblPlants" id="KRH59519"/>
    </source>
</evidence>
<gene>
    <name evidence="10" type="primary">LOC100775854</name>
    <name evidence="9" type="ORF">GLYMA_05G187900</name>
</gene>
<dbReference type="GeneID" id="100775854"/>
<feature type="transmembrane region" description="Helical" evidence="6">
    <location>
        <begin position="304"/>
        <end position="323"/>
    </location>
</feature>
<feature type="domain" description="EamA" evidence="7">
    <location>
        <begin position="183"/>
        <end position="321"/>
    </location>
</feature>
<dbReference type="OrthoDB" id="1718296at2759"/>
<dbReference type="eggNOG" id="ENOG502QUJ3">
    <property type="taxonomic scope" value="Eukaryota"/>
</dbReference>
<dbReference type="Pfam" id="PF00892">
    <property type="entry name" value="EamA"/>
    <property type="match status" value="2"/>
</dbReference>
<keyword evidence="4 6" id="KW-1133">Transmembrane helix</keyword>
<proteinExistence type="evidence at transcript level"/>
<dbReference type="InterPro" id="IPR030184">
    <property type="entry name" value="WAT1-related"/>
</dbReference>
<dbReference type="PaxDb" id="3847-GLYMA05G32150.1"/>